<evidence type="ECO:0000256" key="3">
    <source>
        <dbReference type="SAM" id="SignalP"/>
    </source>
</evidence>
<evidence type="ECO:0000259" key="4">
    <source>
        <dbReference type="Pfam" id="PF14870"/>
    </source>
</evidence>
<evidence type="ECO:0000256" key="2">
    <source>
        <dbReference type="ARBA" id="ARBA00023276"/>
    </source>
</evidence>
<reference evidence="5 6" key="1">
    <citation type="submission" date="2023-07" db="EMBL/GenBank/DDBJ databases">
        <authorList>
            <person name="Peeters C."/>
        </authorList>
    </citation>
    <scope>NUCLEOTIDE SEQUENCE [LARGE SCALE GENOMIC DNA]</scope>
    <source>
        <strain evidence="5 6">LMG 32965</strain>
    </source>
</reference>
<dbReference type="InterPro" id="IPR028203">
    <property type="entry name" value="PSII_CF48-like_dom"/>
</dbReference>
<evidence type="ECO:0000256" key="1">
    <source>
        <dbReference type="ARBA" id="ARBA00022531"/>
    </source>
</evidence>
<evidence type="ECO:0000313" key="5">
    <source>
        <dbReference type="EMBL" id="CAJ0896182.1"/>
    </source>
</evidence>
<organism evidence="5 6">
    <name type="scientific">Ralstonia flatus</name>
    <dbReference type="NCBI Taxonomy" id="3058601"/>
    <lineage>
        <taxon>Bacteria</taxon>
        <taxon>Pseudomonadati</taxon>
        <taxon>Pseudomonadota</taxon>
        <taxon>Betaproteobacteria</taxon>
        <taxon>Burkholderiales</taxon>
        <taxon>Burkholderiaceae</taxon>
        <taxon>Ralstonia</taxon>
    </lineage>
</organism>
<evidence type="ECO:0000313" key="6">
    <source>
        <dbReference type="Proteomes" id="UP001189792"/>
    </source>
</evidence>
<keyword evidence="2" id="KW-0604">Photosystem II</keyword>
<feature type="signal peptide" evidence="3">
    <location>
        <begin position="1"/>
        <end position="28"/>
    </location>
</feature>
<dbReference type="PANTHER" id="PTHR47199:SF2">
    <property type="entry name" value="PHOTOSYSTEM II STABILITY_ASSEMBLY FACTOR HCF136, CHLOROPLASTIC"/>
    <property type="match status" value="1"/>
</dbReference>
<gene>
    <name evidence="5" type="primary">hcf136_2</name>
    <name evidence="5" type="ORF">R77564_03965</name>
</gene>
<dbReference type="Gene3D" id="2.130.10.10">
    <property type="entry name" value="YVTN repeat-like/Quinoprotein amine dehydrogenase"/>
    <property type="match status" value="1"/>
</dbReference>
<dbReference type="SUPFAM" id="SSF110296">
    <property type="entry name" value="Oligoxyloglucan reducing end-specific cellobiohydrolase"/>
    <property type="match status" value="1"/>
</dbReference>
<dbReference type="Pfam" id="PF14870">
    <property type="entry name" value="PSII_BNR"/>
    <property type="match status" value="2"/>
</dbReference>
<dbReference type="Proteomes" id="UP001189792">
    <property type="component" value="Unassembled WGS sequence"/>
</dbReference>
<dbReference type="PANTHER" id="PTHR47199">
    <property type="entry name" value="PHOTOSYSTEM II STABILITY/ASSEMBLY FACTOR HCF136, CHLOROPLASTIC"/>
    <property type="match status" value="1"/>
</dbReference>
<keyword evidence="1" id="KW-0602">Photosynthesis</keyword>
<feature type="domain" description="Photosynthesis system II assembly factor Ycf48/Hcf136-like" evidence="4">
    <location>
        <begin position="156"/>
        <end position="321"/>
    </location>
</feature>
<feature type="domain" description="Photosynthesis system II assembly factor Ycf48/Hcf136-like" evidence="4">
    <location>
        <begin position="73"/>
        <end position="119"/>
    </location>
</feature>
<feature type="chain" id="PRO_5046293672" evidence="3">
    <location>
        <begin position="29"/>
        <end position="357"/>
    </location>
</feature>
<comment type="caution">
    <text evidence="5">The sequence shown here is derived from an EMBL/GenBank/DDBJ whole genome shotgun (WGS) entry which is preliminary data.</text>
</comment>
<sequence length="357" mass="37798">MTMLNMPARRLGWFLPLAVACCLGSAKADVLDQPAVASERAATLVQLSVARAGSRLVSVGERGVILLSDDNGHHWRQAKVPVSAALTRVRFVDEKNGWAVGHSGVVLATHDAGESWSKQLDGMRAARLELDAARREDGDASRRAADASRLAEDGADKPFLDVQFSDAQHGMVVGAYGMAFRTEDGGHSWYSVMGHLAAADARHLYAIVKTPDALLLLGEQGTVLASADGGNHFGRVGFPGKGTVFGAVSSASGRILLAYGLKGNVFRSADAGANWERVELPPVSIMAGARLDTGGFLLVDESGQIYLGDNEGRQFHVVQRRAPMTDITLTVDGALVGSSVRGPVRFTAGGDKEVRKL</sequence>
<keyword evidence="6" id="KW-1185">Reference proteome</keyword>
<name>A0ABM9L0X1_9RALS</name>
<protein>
    <submittedName>
        <fullName evidence="5">Ycf48-like protein</fullName>
    </submittedName>
</protein>
<proteinExistence type="predicted"/>
<accession>A0ABM9L0X1</accession>
<dbReference type="EMBL" id="CAUDLI010000009">
    <property type="protein sequence ID" value="CAJ0896182.1"/>
    <property type="molecule type" value="Genomic_DNA"/>
</dbReference>
<keyword evidence="3" id="KW-0732">Signal</keyword>
<dbReference type="InterPro" id="IPR015943">
    <property type="entry name" value="WD40/YVTN_repeat-like_dom_sf"/>
</dbReference>